<keyword evidence="2" id="KW-1185">Reference proteome</keyword>
<protein>
    <submittedName>
        <fullName evidence="1">Uncharacterized protein</fullName>
    </submittedName>
</protein>
<accession>A0A3B0C6Y3</accession>
<evidence type="ECO:0000313" key="1">
    <source>
        <dbReference type="EMBL" id="RKN80274.1"/>
    </source>
</evidence>
<dbReference type="EMBL" id="RBCJ01000003">
    <property type="protein sequence ID" value="RKN80274.1"/>
    <property type="molecule type" value="Genomic_DNA"/>
</dbReference>
<comment type="caution">
    <text evidence="1">The sequence shown here is derived from an EMBL/GenBank/DDBJ whole genome shotgun (WGS) entry which is preliminary data.</text>
</comment>
<dbReference type="RefSeq" id="WP_120713083.1">
    <property type="nucleotide sequence ID" value="NZ_RBCJ01000003.1"/>
</dbReference>
<dbReference type="AlphaFoldDB" id="A0A3B0C6Y3"/>
<evidence type="ECO:0000313" key="2">
    <source>
        <dbReference type="Proteomes" id="UP000276603"/>
    </source>
</evidence>
<organism evidence="1 2">
    <name type="scientific">Ulvibacterium marinum</name>
    <dbReference type="NCBI Taxonomy" id="2419782"/>
    <lineage>
        <taxon>Bacteria</taxon>
        <taxon>Pseudomonadati</taxon>
        <taxon>Bacteroidota</taxon>
        <taxon>Flavobacteriia</taxon>
        <taxon>Flavobacteriales</taxon>
        <taxon>Flavobacteriaceae</taxon>
        <taxon>Ulvibacterium</taxon>
    </lineage>
</organism>
<name>A0A3B0C6Y3_9FLAO</name>
<sequence>MIEKPIYIKLNLEYDAEPNAPSPEISINDSTLNLKFLLNPFLWDNVEDDEQAELLFYNAIKYRLGGPGSDNFKDYRYYDEGIDNYGFYQIKRSDWKKDFPIDEKIISKNPIGKKDNFKHYVFFFRDNTFECVAEDFKFVKTGKVIKFK</sequence>
<gene>
    <name evidence="1" type="ORF">D7Z94_18795</name>
</gene>
<dbReference type="OrthoDB" id="5147465at2"/>
<reference evidence="1 2" key="1">
    <citation type="submission" date="2018-10" db="EMBL/GenBank/DDBJ databases">
        <title>Ulvibacterium marinum gen. nov., sp. nov., a novel marine bacterium of the family Flavobacteriaceae, isolated from a culture of the green alga Ulva prolifera.</title>
        <authorList>
            <person name="Zhang Z."/>
        </authorList>
    </citation>
    <scope>NUCLEOTIDE SEQUENCE [LARGE SCALE GENOMIC DNA]</scope>
    <source>
        <strain evidence="1 2">CCMM003</strain>
    </source>
</reference>
<proteinExistence type="predicted"/>
<dbReference type="Proteomes" id="UP000276603">
    <property type="component" value="Unassembled WGS sequence"/>
</dbReference>